<name>A0A7C0U245_DESA2</name>
<gene>
    <name evidence="1" type="ORF">ENG63_03515</name>
</gene>
<feature type="non-terminal residue" evidence="1">
    <location>
        <position position="80"/>
    </location>
</feature>
<sequence length="80" mass="9569">MSKYNFPICKFRGKESNIKYPCLVSLKYDGEWEAIIKLQNEIFMINKPEYGRIRTDIPHFKTIKKIPFDGIFLAEFVYNE</sequence>
<dbReference type="Proteomes" id="UP000886289">
    <property type="component" value="Unassembled WGS sequence"/>
</dbReference>
<accession>A0A7C0U245</accession>
<protein>
    <submittedName>
        <fullName evidence="1">Uncharacterized protein</fullName>
    </submittedName>
</protein>
<dbReference type="EMBL" id="DRBS01000136">
    <property type="protein sequence ID" value="HDD43914.1"/>
    <property type="molecule type" value="Genomic_DNA"/>
</dbReference>
<evidence type="ECO:0000313" key="1">
    <source>
        <dbReference type="EMBL" id="HDD43914.1"/>
    </source>
</evidence>
<comment type="caution">
    <text evidence="1">The sequence shown here is derived from an EMBL/GenBank/DDBJ whole genome shotgun (WGS) entry which is preliminary data.</text>
</comment>
<dbReference type="AlphaFoldDB" id="A0A7C0U245"/>
<proteinExistence type="predicted"/>
<reference evidence="1" key="1">
    <citation type="journal article" date="2020" name="mSystems">
        <title>Genome- and Community-Level Interaction Insights into Carbon Utilization and Element Cycling Functions of Hydrothermarchaeota in Hydrothermal Sediment.</title>
        <authorList>
            <person name="Zhou Z."/>
            <person name="Liu Y."/>
            <person name="Xu W."/>
            <person name="Pan J."/>
            <person name="Luo Z.H."/>
            <person name="Li M."/>
        </authorList>
    </citation>
    <scope>NUCLEOTIDE SEQUENCE [LARGE SCALE GENOMIC DNA]</scope>
    <source>
        <strain evidence="1">HyVt-233</strain>
    </source>
</reference>
<organism evidence="1">
    <name type="scientific">Desulfofervidus auxilii</name>
    <dbReference type="NCBI Taxonomy" id="1621989"/>
    <lineage>
        <taxon>Bacteria</taxon>
        <taxon>Pseudomonadati</taxon>
        <taxon>Thermodesulfobacteriota</taxon>
        <taxon>Candidatus Desulfofervidia</taxon>
        <taxon>Candidatus Desulfofervidales</taxon>
        <taxon>Candidatus Desulfofervidaceae</taxon>
        <taxon>Candidatus Desulfofervidus</taxon>
    </lineage>
</organism>